<dbReference type="Pfam" id="PF22486">
    <property type="entry name" value="MATH_2"/>
    <property type="match status" value="1"/>
</dbReference>
<dbReference type="SMART" id="SM00061">
    <property type="entry name" value="MATH"/>
    <property type="match status" value="1"/>
</dbReference>
<keyword evidence="4" id="KW-1185">Reference proteome</keyword>
<dbReference type="Pfam" id="PF00651">
    <property type="entry name" value="BTB"/>
    <property type="match status" value="1"/>
</dbReference>
<dbReference type="InterPro" id="IPR008974">
    <property type="entry name" value="TRAF-like"/>
</dbReference>
<dbReference type="PROSITE" id="PS50097">
    <property type="entry name" value="BTB"/>
    <property type="match status" value="1"/>
</dbReference>
<dbReference type="PROSITE" id="PS50144">
    <property type="entry name" value="MATH"/>
    <property type="match status" value="1"/>
</dbReference>
<dbReference type="Proteomes" id="UP001152747">
    <property type="component" value="Unassembled WGS sequence"/>
</dbReference>
<evidence type="ECO:0000259" key="2">
    <source>
        <dbReference type="PROSITE" id="PS50144"/>
    </source>
</evidence>
<dbReference type="CDD" id="cd00121">
    <property type="entry name" value="MATH"/>
    <property type="match status" value="1"/>
</dbReference>
<dbReference type="EMBL" id="CANHGI010000001">
    <property type="protein sequence ID" value="CAI5440292.1"/>
    <property type="molecule type" value="Genomic_DNA"/>
</dbReference>
<dbReference type="Gene3D" id="2.60.210.10">
    <property type="entry name" value="Apoptosis, Tumor Necrosis Factor Receptor Associated Protein 2, Chain A"/>
    <property type="match status" value="1"/>
</dbReference>
<dbReference type="CDD" id="cd18186">
    <property type="entry name" value="BTB_POZ_ZBTB_KLHL-like"/>
    <property type="match status" value="1"/>
</dbReference>
<dbReference type="PANTHER" id="PTHR47022:SF1">
    <property type="entry name" value="BTB AND MATH DOMAIN-CONTAINING PROTEIN 36-RELATED"/>
    <property type="match status" value="1"/>
</dbReference>
<feature type="domain" description="MATH" evidence="2">
    <location>
        <begin position="8"/>
        <end position="132"/>
    </location>
</feature>
<dbReference type="SUPFAM" id="SSF54695">
    <property type="entry name" value="POZ domain"/>
    <property type="match status" value="1"/>
</dbReference>
<organism evidence="3 4">
    <name type="scientific">Caenorhabditis angaria</name>
    <dbReference type="NCBI Taxonomy" id="860376"/>
    <lineage>
        <taxon>Eukaryota</taxon>
        <taxon>Metazoa</taxon>
        <taxon>Ecdysozoa</taxon>
        <taxon>Nematoda</taxon>
        <taxon>Chromadorea</taxon>
        <taxon>Rhabditida</taxon>
        <taxon>Rhabditina</taxon>
        <taxon>Rhabditomorpha</taxon>
        <taxon>Rhabditoidea</taxon>
        <taxon>Rhabditidae</taxon>
        <taxon>Peloderinae</taxon>
        <taxon>Caenorhabditis</taxon>
    </lineage>
</organism>
<dbReference type="Gene3D" id="3.30.710.10">
    <property type="entry name" value="Potassium Channel Kv1.1, Chain A"/>
    <property type="match status" value="1"/>
</dbReference>
<evidence type="ECO:0000313" key="3">
    <source>
        <dbReference type="EMBL" id="CAI5440292.1"/>
    </source>
</evidence>
<proteinExistence type="predicted"/>
<evidence type="ECO:0000313" key="4">
    <source>
        <dbReference type="Proteomes" id="UP001152747"/>
    </source>
</evidence>
<dbReference type="SMART" id="SM00225">
    <property type="entry name" value="BTB"/>
    <property type="match status" value="1"/>
</dbReference>
<comment type="caution">
    <text evidence="3">The sequence shown here is derived from an EMBL/GenBank/DDBJ whole genome shotgun (WGS) entry which is preliminary data.</text>
</comment>
<evidence type="ECO:0008006" key="5">
    <source>
        <dbReference type="Google" id="ProtNLM"/>
    </source>
</evidence>
<evidence type="ECO:0000259" key="1">
    <source>
        <dbReference type="PROSITE" id="PS50097"/>
    </source>
</evidence>
<dbReference type="AlphaFoldDB" id="A0A9P1IBL9"/>
<name>A0A9P1IBL9_9PELO</name>
<dbReference type="InterPro" id="IPR000210">
    <property type="entry name" value="BTB/POZ_dom"/>
</dbReference>
<dbReference type="PANTHER" id="PTHR47022">
    <property type="entry name" value="BTB AND MATH DOMAIN-CONTAINING PROTEIN 36-RELATED"/>
    <property type="match status" value="1"/>
</dbReference>
<dbReference type="OrthoDB" id="5814172at2759"/>
<sequence>MNPFVSNGNKLRWRFENVKDLDEIGILSDVFIIGPTKWKIEVLTKMTKDVKYLAIFLYYAGDNENEEQWICQVDSTMKLICQNENGNDVSKTILIKYSNNSNHFGWPQFYKWDDLDNNGYMKNDSIIIEVDFNLKYYDFSKNIPNLTDVSFKVEDTEFYTNKGILCIQSEYFYDLFINKNHDKQVIEIKDIELNEFRLFLASFYSFFDGVEYTNYEKLIELAEKYKVVTLHTNCENYLMKNTGMPVEKKLEYADKYDYYDLMKQSINSLNNARRIKNICKSYEFYKFKDSTKRMILLRVLDFVSLHGSWAGREHL</sequence>
<dbReference type="InterPro" id="IPR011333">
    <property type="entry name" value="SKP1/BTB/POZ_sf"/>
</dbReference>
<accession>A0A9P1IBL9</accession>
<dbReference type="InterPro" id="IPR002083">
    <property type="entry name" value="MATH/TRAF_dom"/>
</dbReference>
<reference evidence="3" key="1">
    <citation type="submission" date="2022-11" db="EMBL/GenBank/DDBJ databases">
        <authorList>
            <person name="Kikuchi T."/>
        </authorList>
    </citation>
    <scope>NUCLEOTIDE SEQUENCE</scope>
    <source>
        <strain evidence="3">PS1010</strain>
    </source>
</reference>
<gene>
    <name evidence="3" type="ORF">CAMP_LOCUS2929</name>
</gene>
<feature type="domain" description="BTB" evidence="1">
    <location>
        <begin position="147"/>
        <end position="205"/>
    </location>
</feature>
<dbReference type="SUPFAM" id="SSF49599">
    <property type="entry name" value="TRAF domain-like"/>
    <property type="match status" value="1"/>
</dbReference>
<protein>
    <recommendedName>
        <fullName evidence="5">BTB domain-containing protein</fullName>
    </recommendedName>
</protein>